<evidence type="ECO:0008006" key="9">
    <source>
        <dbReference type="Google" id="ProtNLM"/>
    </source>
</evidence>
<feature type="transmembrane region" description="Helical" evidence="6">
    <location>
        <begin position="103"/>
        <end position="129"/>
    </location>
</feature>
<evidence type="ECO:0000256" key="5">
    <source>
        <dbReference type="ARBA" id="ARBA00023136"/>
    </source>
</evidence>
<evidence type="ECO:0000313" key="7">
    <source>
        <dbReference type="EMBL" id="KAF2206215.1"/>
    </source>
</evidence>
<feature type="transmembrane region" description="Helical" evidence="6">
    <location>
        <begin position="208"/>
        <end position="231"/>
    </location>
</feature>
<dbReference type="PANTHER" id="PTHR31123:SF4">
    <property type="entry name" value="PROTEIN ALCS"/>
    <property type="match status" value="1"/>
</dbReference>
<organism evidence="7 8">
    <name type="scientific">Cercospora zeae-maydis SCOH1-5</name>
    <dbReference type="NCBI Taxonomy" id="717836"/>
    <lineage>
        <taxon>Eukaryota</taxon>
        <taxon>Fungi</taxon>
        <taxon>Dikarya</taxon>
        <taxon>Ascomycota</taxon>
        <taxon>Pezizomycotina</taxon>
        <taxon>Dothideomycetes</taxon>
        <taxon>Dothideomycetidae</taxon>
        <taxon>Mycosphaerellales</taxon>
        <taxon>Mycosphaerellaceae</taxon>
        <taxon>Cercospora</taxon>
    </lineage>
</organism>
<protein>
    <recommendedName>
        <fullName evidence="9">GPR1/FUN34/YaaH-class plasma membrane protein</fullName>
    </recommendedName>
</protein>
<gene>
    <name evidence="7" type="ORF">CERZMDRAFT_115868</name>
</gene>
<dbReference type="Proteomes" id="UP000799539">
    <property type="component" value="Unassembled WGS sequence"/>
</dbReference>
<proteinExistence type="inferred from homology"/>
<dbReference type="InterPro" id="IPR051633">
    <property type="entry name" value="AceTr"/>
</dbReference>
<dbReference type="OrthoDB" id="3648309at2759"/>
<keyword evidence="3 6" id="KW-0812">Transmembrane</keyword>
<dbReference type="GO" id="GO:0015123">
    <property type="term" value="F:acetate transmembrane transporter activity"/>
    <property type="evidence" value="ECO:0007669"/>
    <property type="project" value="TreeGrafter"/>
</dbReference>
<dbReference type="AlphaFoldDB" id="A0A6A6EWW2"/>
<feature type="transmembrane region" description="Helical" evidence="6">
    <location>
        <begin position="149"/>
        <end position="168"/>
    </location>
</feature>
<evidence type="ECO:0000256" key="2">
    <source>
        <dbReference type="ARBA" id="ARBA00005587"/>
    </source>
</evidence>
<keyword evidence="5 6" id="KW-0472">Membrane</keyword>
<comment type="similarity">
    <text evidence="2">Belongs to the acetate uptake transporter (AceTr) (TC 2.A.96) family.</text>
</comment>
<name>A0A6A6EWW2_9PEZI</name>
<comment type="subcellular location">
    <subcellularLocation>
        <location evidence="1">Membrane</location>
        <topology evidence="1">Multi-pass membrane protein</topology>
    </subcellularLocation>
</comment>
<feature type="transmembrane region" description="Helical" evidence="6">
    <location>
        <begin position="76"/>
        <end position="96"/>
    </location>
</feature>
<accession>A0A6A6EWW2</accession>
<feature type="transmembrane region" description="Helical" evidence="6">
    <location>
        <begin position="45"/>
        <end position="64"/>
    </location>
</feature>
<dbReference type="EMBL" id="ML992737">
    <property type="protein sequence ID" value="KAF2206215.1"/>
    <property type="molecule type" value="Genomic_DNA"/>
</dbReference>
<dbReference type="Pfam" id="PF01184">
    <property type="entry name" value="Gpr1_Fun34_YaaH"/>
    <property type="match status" value="1"/>
</dbReference>
<evidence type="ECO:0000313" key="8">
    <source>
        <dbReference type="Proteomes" id="UP000799539"/>
    </source>
</evidence>
<keyword evidence="8" id="KW-1185">Reference proteome</keyword>
<keyword evidence="4 6" id="KW-1133">Transmembrane helix</keyword>
<evidence type="ECO:0000256" key="4">
    <source>
        <dbReference type="ARBA" id="ARBA00022989"/>
    </source>
</evidence>
<evidence type="ECO:0000256" key="6">
    <source>
        <dbReference type="SAM" id="Phobius"/>
    </source>
</evidence>
<dbReference type="PANTHER" id="PTHR31123">
    <property type="entry name" value="ACCUMULATION OF DYADS PROTEIN 2-RELATED"/>
    <property type="match status" value="1"/>
</dbReference>
<reference evidence="7" key="1">
    <citation type="journal article" date="2020" name="Stud. Mycol.">
        <title>101 Dothideomycetes genomes: a test case for predicting lifestyles and emergence of pathogens.</title>
        <authorList>
            <person name="Haridas S."/>
            <person name="Albert R."/>
            <person name="Binder M."/>
            <person name="Bloem J."/>
            <person name="Labutti K."/>
            <person name="Salamov A."/>
            <person name="Andreopoulos B."/>
            <person name="Baker S."/>
            <person name="Barry K."/>
            <person name="Bills G."/>
            <person name="Bluhm B."/>
            <person name="Cannon C."/>
            <person name="Castanera R."/>
            <person name="Culley D."/>
            <person name="Daum C."/>
            <person name="Ezra D."/>
            <person name="Gonzalez J."/>
            <person name="Henrissat B."/>
            <person name="Kuo A."/>
            <person name="Liang C."/>
            <person name="Lipzen A."/>
            <person name="Lutzoni F."/>
            <person name="Magnuson J."/>
            <person name="Mondo S."/>
            <person name="Nolan M."/>
            <person name="Ohm R."/>
            <person name="Pangilinan J."/>
            <person name="Park H.-J."/>
            <person name="Ramirez L."/>
            <person name="Alfaro M."/>
            <person name="Sun H."/>
            <person name="Tritt A."/>
            <person name="Yoshinaga Y."/>
            <person name="Zwiers L.-H."/>
            <person name="Turgeon B."/>
            <person name="Goodwin S."/>
            <person name="Spatafora J."/>
            <person name="Crous P."/>
            <person name="Grigoriev I."/>
        </authorList>
    </citation>
    <scope>NUCLEOTIDE SEQUENCE</scope>
    <source>
        <strain evidence="7">SCOH1-5</strain>
    </source>
</reference>
<evidence type="ECO:0000256" key="3">
    <source>
        <dbReference type="ARBA" id="ARBA00022692"/>
    </source>
</evidence>
<sequence>MASLRHVQTQGSIILSPEMFERLYLSPPTRAKGELRQMIGNPTPFALAGFIIAFSPLIFSFLGWRHFKGGASATVGAFYFSGGLLPILGAVFELILGNTFSACYFAVYGAWFLGFGANFSPDFGAYLAYSPDPNNPRLGALQPGYLSGQAYWALLMAIFSFYITICCFRTNICLVVNFFCLFLIFTFAAASFWLSIDGKTATTHRMQLAAGYIGFVALIVDLYALLSLLFLTVDFPVQLPVGDLSNVFPTCGSPAARRA</sequence>
<evidence type="ECO:0000256" key="1">
    <source>
        <dbReference type="ARBA" id="ARBA00004141"/>
    </source>
</evidence>
<feature type="transmembrane region" description="Helical" evidence="6">
    <location>
        <begin position="175"/>
        <end position="196"/>
    </location>
</feature>
<dbReference type="GO" id="GO:0005886">
    <property type="term" value="C:plasma membrane"/>
    <property type="evidence" value="ECO:0007669"/>
    <property type="project" value="TreeGrafter"/>
</dbReference>
<dbReference type="InterPro" id="IPR000791">
    <property type="entry name" value="Gpr1/Fun34/SatP-like"/>
</dbReference>